<comment type="caution">
    <text evidence="1">The sequence shown here is derived from an EMBL/GenBank/DDBJ whole genome shotgun (WGS) entry which is preliminary data.</text>
</comment>
<reference evidence="1 4" key="1">
    <citation type="submission" date="2021-06" db="EMBL/GenBank/DDBJ databases">
        <title>Collection of gut derived symbiotic bacterial strains cultured from healthy donors.</title>
        <authorList>
            <person name="Lin H."/>
            <person name="Littmann E."/>
            <person name="Pamer E.G."/>
        </authorList>
    </citation>
    <scope>NUCLEOTIDE SEQUENCE</scope>
    <source>
        <strain evidence="2 4">MSK.21.70</strain>
        <strain evidence="1">MSK.21.82</strain>
    </source>
</reference>
<dbReference type="EMBL" id="JAHOEL010000032">
    <property type="protein sequence ID" value="MBV3392853.1"/>
    <property type="molecule type" value="Genomic_DNA"/>
</dbReference>
<evidence type="ECO:0000313" key="4">
    <source>
        <dbReference type="Proteomes" id="UP001197492"/>
    </source>
</evidence>
<dbReference type="Proteomes" id="UP001197492">
    <property type="component" value="Unassembled WGS sequence"/>
</dbReference>
<dbReference type="Proteomes" id="UP001196408">
    <property type="component" value="Unassembled WGS sequence"/>
</dbReference>
<organism evidence="1 3">
    <name type="scientific">Catenibacterium mitsuokai</name>
    <dbReference type="NCBI Taxonomy" id="100886"/>
    <lineage>
        <taxon>Bacteria</taxon>
        <taxon>Bacillati</taxon>
        <taxon>Bacillota</taxon>
        <taxon>Erysipelotrichia</taxon>
        <taxon>Erysipelotrichales</taxon>
        <taxon>Coprobacillaceae</taxon>
        <taxon>Catenibacterium</taxon>
    </lineage>
</organism>
<keyword evidence="4" id="KW-1185">Reference proteome</keyword>
<dbReference type="AlphaFoldDB" id="A0AAW4MVQ4"/>
<dbReference type="RefSeq" id="WP_217747639.1">
    <property type="nucleotide sequence ID" value="NZ_CAXVKV010000053.1"/>
</dbReference>
<dbReference type="EMBL" id="JAHOEF010000032">
    <property type="protein sequence ID" value="MBV3382808.1"/>
    <property type="molecule type" value="Genomic_DNA"/>
</dbReference>
<evidence type="ECO:0000313" key="3">
    <source>
        <dbReference type="Proteomes" id="UP001196408"/>
    </source>
</evidence>
<name>A0AAW4MVQ4_9FIRM</name>
<protein>
    <recommendedName>
        <fullName evidence="5">YopX protein domain-containing protein</fullName>
    </recommendedName>
</protein>
<sequence length="175" mass="20592">MYDFRFDTKLMQSFVGLQITSYKCTDTITEMVDIQIGDNVYCLTNEYEELDYFLLENENTVYRISDSYRNGPDNTQITVNVNQIISKVILLNEHIVLEKNDRISYDVWNTKAIIFGLNDYELCFIKEDCWFSEKIEILKGNNLLNHIFDEQGILDDFIDMKDGMVELNNEIVVFS</sequence>
<accession>A0AAW4MVQ4</accession>
<evidence type="ECO:0000313" key="2">
    <source>
        <dbReference type="EMBL" id="MBV3392853.1"/>
    </source>
</evidence>
<proteinExistence type="predicted"/>
<gene>
    <name evidence="1" type="ORF">KSV97_06170</name>
    <name evidence="2" type="ORF">KSW06_06245</name>
</gene>
<evidence type="ECO:0000313" key="1">
    <source>
        <dbReference type="EMBL" id="MBV3382808.1"/>
    </source>
</evidence>
<evidence type="ECO:0008006" key="5">
    <source>
        <dbReference type="Google" id="ProtNLM"/>
    </source>
</evidence>